<evidence type="ECO:0000259" key="1">
    <source>
        <dbReference type="PROSITE" id="PS51160"/>
    </source>
</evidence>
<dbReference type="PROSITE" id="PS00150">
    <property type="entry name" value="ACYLPHOSPHATASE_1"/>
    <property type="match status" value="1"/>
</dbReference>
<name>X0XK37_9ZZZZ</name>
<evidence type="ECO:0000313" key="2">
    <source>
        <dbReference type="EMBL" id="GAG43520.1"/>
    </source>
</evidence>
<protein>
    <recommendedName>
        <fullName evidence="1">Acylphosphatase-like domain-containing protein</fullName>
    </recommendedName>
</protein>
<dbReference type="SUPFAM" id="SSF54975">
    <property type="entry name" value="Acylphosphatase/BLUF domain-like"/>
    <property type="match status" value="1"/>
</dbReference>
<dbReference type="InterPro" id="IPR001792">
    <property type="entry name" value="Acylphosphatase-like_dom"/>
</dbReference>
<gene>
    <name evidence="2" type="ORF">S01H1_81555</name>
</gene>
<dbReference type="InterPro" id="IPR017968">
    <property type="entry name" value="Acylphosphatase_CS"/>
</dbReference>
<dbReference type="Gene3D" id="3.30.70.100">
    <property type="match status" value="1"/>
</dbReference>
<dbReference type="GO" id="GO:0003998">
    <property type="term" value="F:acylphosphatase activity"/>
    <property type="evidence" value="ECO:0007669"/>
    <property type="project" value="InterPro"/>
</dbReference>
<dbReference type="InterPro" id="IPR036046">
    <property type="entry name" value="Acylphosphatase-like_dom_sf"/>
</dbReference>
<dbReference type="PROSITE" id="PS00151">
    <property type="entry name" value="ACYLPHOSPHATASE_2"/>
    <property type="match status" value="1"/>
</dbReference>
<dbReference type="InterPro" id="IPR020456">
    <property type="entry name" value="Acylphosphatase"/>
</dbReference>
<dbReference type="Pfam" id="PF00708">
    <property type="entry name" value="Acylphosphatase"/>
    <property type="match status" value="1"/>
</dbReference>
<dbReference type="NCBIfam" id="NF011016">
    <property type="entry name" value="PRK14444.1"/>
    <property type="match status" value="1"/>
</dbReference>
<dbReference type="EMBL" id="BARS01055197">
    <property type="protein sequence ID" value="GAG43520.1"/>
    <property type="molecule type" value="Genomic_DNA"/>
</dbReference>
<accession>X0XK37</accession>
<feature type="domain" description="Acylphosphatase-like" evidence="1">
    <location>
        <begin position="18"/>
        <end position="105"/>
    </location>
</feature>
<dbReference type="PRINTS" id="PR00112">
    <property type="entry name" value="ACYLPHPHTASE"/>
</dbReference>
<dbReference type="AlphaFoldDB" id="X0XK37"/>
<proteinExistence type="predicted"/>
<dbReference type="PANTHER" id="PTHR47268:SF4">
    <property type="entry name" value="ACYLPHOSPHATASE"/>
    <property type="match status" value="1"/>
</dbReference>
<dbReference type="PROSITE" id="PS51160">
    <property type="entry name" value="ACYLPHOSPHATASE_3"/>
    <property type="match status" value="1"/>
</dbReference>
<sequence length="105" mass="12115">MKEEEEAKNNEKNEKKVRAHLLISGRVQGVAFRYYTIDMAQSLGIKGWVRNCWDGNVEIVMEGEEEKVEQLINWCYRGPGSAIVKKVDIEWEKYRGEFNSFGIGG</sequence>
<organism evidence="2">
    <name type="scientific">marine sediment metagenome</name>
    <dbReference type="NCBI Taxonomy" id="412755"/>
    <lineage>
        <taxon>unclassified sequences</taxon>
        <taxon>metagenomes</taxon>
        <taxon>ecological metagenomes</taxon>
    </lineage>
</organism>
<dbReference type="PANTHER" id="PTHR47268">
    <property type="entry name" value="ACYLPHOSPHATASE"/>
    <property type="match status" value="1"/>
</dbReference>
<reference evidence="2" key="1">
    <citation type="journal article" date="2014" name="Front. Microbiol.">
        <title>High frequency of phylogenetically diverse reductive dehalogenase-homologous genes in deep subseafloor sedimentary metagenomes.</title>
        <authorList>
            <person name="Kawai M."/>
            <person name="Futagami T."/>
            <person name="Toyoda A."/>
            <person name="Takaki Y."/>
            <person name="Nishi S."/>
            <person name="Hori S."/>
            <person name="Arai W."/>
            <person name="Tsubouchi T."/>
            <person name="Morono Y."/>
            <person name="Uchiyama I."/>
            <person name="Ito T."/>
            <person name="Fujiyama A."/>
            <person name="Inagaki F."/>
            <person name="Takami H."/>
        </authorList>
    </citation>
    <scope>NUCLEOTIDE SEQUENCE</scope>
    <source>
        <strain evidence="2">Expedition CK06-06</strain>
    </source>
</reference>
<comment type="caution">
    <text evidence="2">The sequence shown here is derived from an EMBL/GenBank/DDBJ whole genome shotgun (WGS) entry which is preliminary data.</text>
</comment>